<dbReference type="CDD" id="cd03789">
    <property type="entry name" value="GT9_LPS_heptosyltransferase"/>
    <property type="match status" value="1"/>
</dbReference>
<dbReference type="SUPFAM" id="SSF53756">
    <property type="entry name" value="UDP-Glycosyltransferase/glycogen phosphorylase"/>
    <property type="match status" value="1"/>
</dbReference>
<keyword evidence="5" id="KW-1185">Reference proteome</keyword>
<keyword evidence="2" id="KW-0808">Transferase</keyword>
<dbReference type="PANTHER" id="PTHR30160:SF1">
    <property type="entry name" value="LIPOPOLYSACCHARIDE 1,2-N-ACETYLGLUCOSAMINETRANSFERASE-RELATED"/>
    <property type="match status" value="1"/>
</dbReference>
<gene>
    <name evidence="4" type="ORF">KK060_11015</name>
</gene>
<dbReference type="Proteomes" id="UP000772618">
    <property type="component" value="Unassembled WGS sequence"/>
</dbReference>
<dbReference type="Pfam" id="PF01075">
    <property type="entry name" value="Glyco_transf_9"/>
    <property type="match status" value="1"/>
</dbReference>
<dbReference type="InterPro" id="IPR002201">
    <property type="entry name" value="Glyco_trans_9"/>
</dbReference>
<evidence type="ECO:0000313" key="5">
    <source>
        <dbReference type="Proteomes" id="UP000772618"/>
    </source>
</evidence>
<proteinExistence type="predicted"/>
<keyword evidence="3" id="KW-0812">Transmembrane</keyword>
<evidence type="ECO:0000313" key="4">
    <source>
        <dbReference type="EMBL" id="MBT1703814.1"/>
    </source>
</evidence>
<dbReference type="EMBL" id="JAHESD010000021">
    <property type="protein sequence ID" value="MBT1703814.1"/>
    <property type="molecule type" value="Genomic_DNA"/>
</dbReference>
<dbReference type="PANTHER" id="PTHR30160">
    <property type="entry name" value="TETRAACYLDISACCHARIDE 4'-KINASE-RELATED"/>
    <property type="match status" value="1"/>
</dbReference>
<sequence length="353" mass="40319">MKRFDETSIKKVGIFRALYLGDMLCIIPMVRAMRHAYPHAHITLIGLRWQKDFVKRFSHYFDDFMEFPGWPGLPEQQPDENSIADFLTRVRTYEFDLVLQMQGNGIITNSMCLSWGAKQVAGLRRSEQHYHDDTLFPVSEDTDHEVLRFLKLADALAIPHQGAELEFPFLEEEIQNYQSIVNTLQLHNKYICIHAGARDVRRRWPVDNFAFVANQLALKGYKLVLTGSMDEEELLKDLQNKIDAPVVNIVDRLGQVPLGELGLILNNCSMLLSNDTGVSHVASALKVPSVVVFSPFSDMQRWAPLQTSLHKIILFEQAKDPEFVLYTVLDQLEKIQTSNTSNEFSSQPLGLAR</sequence>
<protein>
    <submittedName>
        <fullName evidence="4">Glycosyltransferase family 9 protein</fullName>
    </submittedName>
</protein>
<keyword evidence="3" id="KW-0472">Membrane</keyword>
<keyword evidence="1" id="KW-0328">Glycosyltransferase</keyword>
<dbReference type="InterPro" id="IPR051199">
    <property type="entry name" value="LPS_LOS_Heptosyltrfase"/>
</dbReference>
<name>A0ABS5VSG5_9BACT</name>
<organism evidence="4 5">
    <name type="scientific">Chryseosolibacter indicus</name>
    <dbReference type="NCBI Taxonomy" id="2782351"/>
    <lineage>
        <taxon>Bacteria</taxon>
        <taxon>Pseudomonadati</taxon>
        <taxon>Bacteroidota</taxon>
        <taxon>Cytophagia</taxon>
        <taxon>Cytophagales</taxon>
        <taxon>Chryseotaleaceae</taxon>
        <taxon>Chryseosolibacter</taxon>
    </lineage>
</organism>
<evidence type="ECO:0000256" key="1">
    <source>
        <dbReference type="ARBA" id="ARBA00022676"/>
    </source>
</evidence>
<evidence type="ECO:0000256" key="3">
    <source>
        <dbReference type="SAM" id="Phobius"/>
    </source>
</evidence>
<dbReference type="RefSeq" id="WP_254153776.1">
    <property type="nucleotide sequence ID" value="NZ_JAHESD010000021.1"/>
</dbReference>
<dbReference type="Gene3D" id="3.40.50.2000">
    <property type="entry name" value="Glycogen Phosphorylase B"/>
    <property type="match status" value="2"/>
</dbReference>
<comment type="caution">
    <text evidence="4">The sequence shown here is derived from an EMBL/GenBank/DDBJ whole genome shotgun (WGS) entry which is preliminary data.</text>
</comment>
<feature type="transmembrane region" description="Helical" evidence="3">
    <location>
        <begin position="12"/>
        <end position="30"/>
    </location>
</feature>
<keyword evidence="3" id="KW-1133">Transmembrane helix</keyword>
<accession>A0ABS5VSG5</accession>
<evidence type="ECO:0000256" key="2">
    <source>
        <dbReference type="ARBA" id="ARBA00022679"/>
    </source>
</evidence>
<reference evidence="4 5" key="1">
    <citation type="submission" date="2021-05" db="EMBL/GenBank/DDBJ databases">
        <title>A Polyphasic approach of four new species of the genus Ohtaekwangia: Ohtaekwangia histidinii sp. nov., Ohtaekwangia cretensis sp. nov., Ohtaekwangia indiensis sp. nov., Ohtaekwangia reichenbachii sp. nov. from diverse environment.</title>
        <authorList>
            <person name="Octaviana S."/>
        </authorList>
    </citation>
    <scope>NUCLEOTIDE SEQUENCE [LARGE SCALE GENOMIC DNA]</scope>
    <source>
        <strain evidence="4 5">PWU20</strain>
    </source>
</reference>